<protein>
    <submittedName>
        <fullName evidence="1">Uncharacterized protein</fullName>
    </submittedName>
</protein>
<dbReference type="EMBL" id="CM056742">
    <property type="protein sequence ID" value="KAJ8678061.1"/>
    <property type="molecule type" value="Genomic_DNA"/>
</dbReference>
<reference evidence="1" key="1">
    <citation type="submission" date="2023-04" db="EMBL/GenBank/DDBJ databases">
        <title>A chromosome-level genome assembly of the parasitoid wasp Eretmocerus hayati.</title>
        <authorList>
            <person name="Zhong Y."/>
            <person name="Liu S."/>
            <person name="Liu Y."/>
        </authorList>
    </citation>
    <scope>NUCLEOTIDE SEQUENCE</scope>
    <source>
        <strain evidence="1">ZJU_SS_LIU_2023</strain>
    </source>
</reference>
<evidence type="ECO:0000313" key="2">
    <source>
        <dbReference type="Proteomes" id="UP001239111"/>
    </source>
</evidence>
<comment type="caution">
    <text evidence="1">The sequence shown here is derived from an EMBL/GenBank/DDBJ whole genome shotgun (WGS) entry which is preliminary data.</text>
</comment>
<proteinExistence type="predicted"/>
<dbReference type="Proteomes" id="UP001239111">
    <property type="component" value="Chromosome 2"/>
</dbReference>
<organism evidence="1 2">
    <name type="scientific">Eretmocerus hayati</name>
    <dbReference type="NCBI Taxonomy" id="131215"/>
    <lineage>
        <taxon>Eukaryota</taxon>
        <taxon>Metazoa</taxon>
        <taxon>Ecdysozoa</taxon>
        <taxon>Arthropoda</taxon>
        <taxon>Hexapoda</taxon>
        <taxon>Insecta</taxon>
        <taxon>Pterygota</taxon>
        <taxon>Neoptera</taxon>
        <taxon>Endopterygota</taxon>
        <taxon>Hymenoptera</taxon>
        <taxon>Apocrita</taxon>
        <taxon>Proctotrupomorpha</taxon>
        <taxon>Chalcidoidea</taxon>
        <taxon>Aphelinidae</taxon>
        <taxon>Aphelininae</taxon>
        <taxon>Eretmocerus</taxon>
    </lineage>
</organism>
<name>A0ACC2P4R3_9HYME</name>
<evidence type="ECO:0000313" key="1">
    <source>
        <dbReference type="EMBL" id="KAJ8678061.1"/>
    </source>
</evidence>
<accession>A0ACC2P4R3</accession>
<gene>
    <name evidence="1" type="ORF">QAD02_013848</name>
</gene>
<sequence>MEVSHVITRGNFANIVRLLEKHNSDSMKNFKSIDERISTLNDSCQELQNRYDNLTRNVEEIKEDSLNTRSKLEKEYDSSVVTTVSRIYDVNVRLDNLNKRSDQKIINLEITYQDMRAFHDDLMVEIQNIRREANTERLETDELNEKLGHFPEHILGNEEGEVQDISKDEEVDKKKILLEGNDEVDEDKFRKLEERM</sequence>
<keyword evidence="2" id="KW-1185">Reference proteome</keyword>